<dbReference type="InterPro" id="IPR008979">
    <property type="entry name" value="Galactose-bd-like_sf"/>
</dbReference>
<comment type="similarity">
    <text evidence="1 3">Belongs to the peptidase S8 family.</text>
</comment>
<evidence type="ECO:0000259" key="5">
    <source>
        <dbReference type="Pfam" id="PF00082"/>
    </source>
</evidence>
<dbReference type="STRING" id="454006.SAMN05421825_3178"/>
<evidence type="ECO:0000256" key="3">
    <source>
        <dbReference type="PROSITE-ProRule" id="PRU01240"/>
    </source>
</evidence>
<evidence type="ECO:0000256" key="4">
    <source>
        <dbReference type="SAM" id="MobiDB-lite"/>
    </source>
</evidence>
<feature type="region of interest" description="Disordered" evidence="4">
    <location>
        <begin position="642"/>
        <end position="666"/>
    </location>
</feature>
<dbReference type="InterPro" id="IPR055015">
    <property type="entry name" value="GCX_COOH"/>
</dbReference>
<reference evidence="8" key="1">
    <citation type="submission" date="2016-10" db="EMBL/GenBank/DDBJ databases">
        <authorList>
            <person name="Varghese N."/>
            <person name="Submissions S."/>
        </authorList>
    </citation>
    <scope>NUCLEOTIDE SEQUENCE [LARGE SCALE GENOMIC DNA]</scope>
    <source>
        <strain evidence="8">DSM 19684</strain>
    </source>
</reference>
<name>A0A1G7TQ02_9FLAO</name>
<dbReference type="GO" id="GO:0004252">
    <property type="term" value="F:serine-type endopeptidase activity"/>
    <property type="evidence" value="ECO:0007669"/>
    <property type="project" value="InterPro"/>
</dbReference>
<keyword evidence="2" id="KW-0732">Signal</keyword>
<proteinExistence type="inferred from homology"/>
<evidence type="ECO:0000256" key="2">
    <source>
        <dbReference type="ARBA" id="ARBA00022729"/>
    </source>
</evidence>
<feature type="compositionally biased region" description="Polar residues" evidence="4">
    <location>
        <begin position="646"/>
        <end position="660"/>
    </location>
</feature>
<dbReference type="GO" id="GO:0006508">
    <property type="term" value="P:proteolysis"/>
    <property type="evidence" value="ECO:0007669"/>
    <property type="project" value="InterPro"/>
</dbReference>
<dbReference type="Pfam" id="PF18962">
    <property type="entry name" value="Por_Secre_tail"/>
    <property type="match status" value="1"/>
</dbReference>
<keyword evidence="8" id="KW-1185">Reference proteome</keyword>
<gene>
    <name evidence="7" type="ORF">SAMN05421825_3178</name>
</gene>
<accession>A0A1G7TQ02</accession>
<protein>
    <submittedName>
        <fullName evidence="7">Por secretion system C-terminal sorting domain-containing protein</fullName>
    </submittedName>
</protein>
<dbReference type="InterPro" id="IPR051048">
    <property type="entry name" value="Peptidase_S8/S53_subtilisin"/>
</dbReference>
<dbReference type="NCBIfam" id="TIGR04183">
    <property type="entry name" value="Por_Secre_tail"/>
    <property type="match status" value="1"/>
</dbReference>
<sequence>MEINTKYSILVAVSFYCSVFSQDTGSKITVNRDALEKIIVQQRQARSLKSSQIENLKAKGYKEFITDGDNNKQLIGADEQGNPQYYTTLNAAASKRIKANSFYGGGALGLNISGQGMRIGQWDYSKPRLNHQLIAGKATYDASQNQTISRHSTHIMGTMIGNNYSNTPATGVAYDATAKAFDWVDDVKEMAEESILGLMVANNSYGFDPMYYQTYQFGKYNETSRDWDKVMYNAPYFQIVKAVGNARGLNPTIVPQVTAKNGYDLLEGAGIAKNVLVVTSADKNDNPSGDSDFNISSFSSYGCTDDGRIKPDIAAQGQGVFSAIETYNSAYGTYNGTSSATASVSAAILLLQQYYMSIQQQLFAPLRSSSIRGLVAHTANDKGTPGPDYIYGWGLMDTERAARLIYNNGKSALIKESDLQQGGEYRLYVVASEFENQPLVATLAWTDPEGSIGDNTIDDPTPALVNDLDITILKKDNNGNTQTFYPWKLGGMQDLTAPATRNSDNKVDNIEKVEIDNPDGLYQIIIKHKGNLSSGSQNYSLIISGISFCYTDDLYVLTREKDNIETSNFVGTAKQIKASNVIKSAAQGIVYKASQSVTLLPDASGGSATVGFTAEQGSGFTAYIDPDCDMSDPILVYHSQADRPVGSSTSEDPGTSSPSGNDIGKKQLDNVVLYPNPAKTEVNISYKIGTASVVSVTITDMTGKVVYRNKSSENFPSGVYMNRISTDQMVSGTYLVTIETANYRETKKLIIQ</sequence>
<dbReference type="OrthoDB" id="9792152at2"/>
<evidence type="ECO:0000313" key="8">
    <source>
        <dbReference type="Proteomes" id="UP000199203"/>
    </source>
</evidence>
<feature type="domain" description="Secretion system C-terminal sorting" evidence="6">
    <location>
        <begin position="673"/>
        <end position="751"/>
    </location>
</feature>
<dbReference type="SUPFAM" id="SSF52743">
    <property type="entry name" value="Subtilisin-like"/>
    <property type="match status" value="1"/>
</dbReference>
<evidence type="ECO:0000256" key="1">
    <source>
        <dbReference type="ARBA" id="ARBA00011073"/>
    </source>
</evidence>
<dbReference type="Pfam" id="PF00082">
    <property type="entry name" value="Peptidase_S8"/>
    <property type="match status" value="1"/>
</dbReference>
<dbReference type="InterPro" id="IPR026444">
    <property type="entry name" value="Secre_tail"/>
</dbReference>
<dbReference type="PANTHER" id="PTHR43399:SF4">
    <property type="entry name" value="CELL WALL-ASSOCIATED PROTEASE"/>
    <property type="match status" value="1"/>
</dbReference>
<dbReference type="InterPro" id="IPR000209">
    <property type="entry name" value="Peptidase_S8/S53_dom"/>
</dbReference>
<dbReference type="EMBL" id="FNBH01000004">
    <property type="protein sequence ID" value="SDG37044.1"/>
    <property type="molecule type" value="Genomic_DNA"/>
</dbReference>
<dbReference type="PANTHER" id="PTHR43399">
    <property type="entry name" value="SUBTILISIN-RELATED"/>
    <property type="match status" value="1"/>
</dbReference>
<dbReference type="Proteomes" id="UP000199203">
    <property type="component" value="Unassembled WGS sequence"/>
</dbReference>
<evidence type="ECO:0000313" key="7">
    <source>
        <dbReference type="EMBL" id="SDG37044.1"/>
    </source>
</evidence>
<dbReference type="Gene3D" id="2.60.120.380">
    <property type="match status" value="1"/>
</dbReference>
<dbReference type="SUPFAM" id="SSF49785">
    <property type="entry name" value="Galactose-binding domain-like"/>
    <property type="match status" value="1"/>
</dbReference>
<dbReference type="AlphaFoldDB" id="A0A1G7TQ02"/>
<dbReference type="PROSITE" id="PS51892">
    <property type="entry name" value="SUBTILASE"/>
    <property type="match status" value="1"/>
</dbReference>
<organism evidence="7 8">
    <name type="scientific">Epilithonimonas hungarica</name>
    <dbReference type="NCBI Taxonomy" id="454006"/>
    <lineage>
        <taxon>Bacteria</taxon>
        <taxon>Pseudomonadati</taxon>
        <taxon>Bacteroidota</taxon>
        <taxon>Flavobacteriia</taxon>
        <taxon>Flavobacteriales</taxon>
        <taxon>Weeksellaceae</taxon>
        <taxon>Chryseobacterium group</taxon>
        <taxon>Epilithonimonas</taxon>
    </lineage>
</organism>
<evidence type="ECO:0000259" key="6">
    <source>
        <dbReference type="Pfam" id="PF18962"/>
    </source>
</evidence>
<dbReference type="NCBIfam" id="NF045639">
    <property type="entry name" value="GCX_COOH"/>
    <property type="match status" value="1"/>
</dbReference>
<dbReference type="Gene3D" id="3.40.50.200">
    <property type="entry name" value="Peptidase S8/S53 domain"/>
    <property type="match status" value="1"/>
</dbReference>
<dbReference type="InterPro" id="IPR036852">
    <property type="entry name" value="Peptidase_S8/S53_dom_sf"/>
</dbReference>
<feature type="domain" description="Peptidase S8/S53" evidence="5">
    <location>
        <begin position="138"/>
        <end position="394"/>
    </location>
</feature>
<dbReference type="RefSeq" id="WP_089874418.1">
    <property type="nucleotide sequence ID" value="NZ_FNBH01000004.1"/>
</dbReference>
<comment type="caution">
    <text evidence="3">Lacks conserved residue(s) required for the propagation of feature annotation.</text>
</comment>